<evidence type="ECO:0000313" key="1">
    <source>
        <dbReference type="EMBL" id="GCB33721.1"/>
    </source>
</evidence>
<dbReference type="Pfam" id="PF14055">
    <property type="entry name" value="NVEALA"/>
    <property type="match status" value="1"/>
</dbReference>
<proteinExistence type="predicted"/>
<organism evidence="1 2">
    <name type="scientific">Bacteroides faecalis</name>
    <dbReference type="NCBI Taxonomy" id="2447885"/>
    <lineage>
        <taxon>Bacteria</taxon>
        <taxon>Pseudomonadati</taxon>
        <taxon>Bacteroidota</taxon>
        <taxon>Bacteroidia</taxon>
        <taxon>Bacteroidales</taxon>
        <taxon>Bacteroidaceae</taxon>
        <taxon>Bacteroides</taxon>
    </lineage>
</organism>
<dbReference type="Proteomes" id="UP000288079">
    <property type="component" value="Unassembled WGS sequence"/>
</dbReference>
<sequence>MKMFFVFLFICFVAVWNTKKNSQDKASLLLLDNVEALASDEGAQILRCVGIGDVDCPIDHKKVERYGIGYSLEK</sequence>
<keyword evidence="2" id="KW-1185">Reference proteome</keyword>
<comment type="caution">
    <text evidence="1">The sequence shown here is derived from an EMBL/GenBank/DDBJ whole genome shotgun (WGS) entry which is preliminary data.</text>
</comment>
<reference evidence="1 2" key="1">
    <citation type="submission" date="2018-10" db="EMBL/GenBank/DDBJ databases">
        <title>Draft Genome Sequence of Bacteroides sp. KCTC 15687.</title>
        <authorList>
            <person name="Yu S.Y."/>
            <person name="Kim J.S."/>
            <person name="Oh B.S."/>
            <person name="Park S.H."/>
            <person name="Kang S.W."/>
            <person name="Park J.E."/>
            <person name="Choi S.H."/>
            <person name="Han K.I."/>
            <person name="Lee K.C."/>
            <person name="Eom M.K."/>
            <person name="Suh M.K."/>
            <person name="Lee D.H."/>
            <person name="Yoon H."/>
            <person name="Kim B."/>
            <person name="Yang S.J."/>
            <person name="Lee J.S."/>
            <person name="Lee J.H."/>
        </authorList>
    </citation>
    <scope>NUCLEOTIDE SEQUENCE [LARGE SCALE GENOMIC DNA]</scope>
    <source>
        <strain evidence="1 2">KCTC 15687</strain>
    </source>
</reference>
<evidence type="ECO:0000313" key="2">
    <source>
        <dbReference type="Proteomes" id="UP000288079"/>
    </source>
</evidence>
<dbReference type="RefSeq" id="WP_125040038.1">
    <property type="nucleotide sequence ID" value="NZ_BHWB01000002.1"/>
</dbReference>
<dbReference type="InterPro" id="IPR025905">
    <property type="entry name" value="NVEALA"/>
</dbReference>
<protein>
    <recommendedName>
        <fullName evidence="3">NVEALA protein</fullName>
    </recommendedName>
</protein>
<evidence type="ECO:0008006" key="3">
    <source>
        <dbReference type="Google" id="ProtNLM"/>
    </source>
</evidence>
<dbReference type="EMBL" id="BHWB01000002">
    <property type="protein sequence ID" value="GCB33721.1"/>
    <property type="molecule type" value="Genomic_DNA"/>
</dbReference>
<accession>A0A401LQI1</accession>
<gene>
    <name evidence="1" type="ORF">KGMB02408_06660</name>
</gene>
<name>A0A401LQI1_9BACE</name>
<dbReference type="AlphaFoldDB" id="A0A401LQI1"/>
<dbReference type="OrthoDB" id="797817at2"/>